<reference evidence="6 7" key="1">
    <citation type="submission" date="2013-03" db="EMBL/GenBank/DDBJ databases">
        <title>The Genome Sequence of Enterococcus columbae ATCC_51263 (PacBio/Illumina hybrid assembly).</title>
        <authorList>
            <consortium name="The Broad Institute Genomics Platform"/>
            <consortium name="The Broad Institute Genome Sequencing Center for Infectious Disease"/>
            <person name="Earl A."/>
            <person name="Russ C."/>
            <person name="Gilmore M."/>
            <person name="Surin D."/>
            <person name="Walker B."/>
            <person name="Young S."/>
            <person name="Zeng Q."/>
            <person name="Gargeya S."/>
            <person name="Fitzgerald M."/>
            <person name="Haas B."/>
            <person name="Abouelleil A."/>
            <person name="Allen A.W."/>
            <person name="Alvarado L."/>
            <person name="Arachchi H.M."/>
            <person name="Berlin A.M."/>
            <person name="Chapman S.B."/>
            <person name="Gainer-Dewar J."/>
            <person name="Goldberg J."/>
            <person name="Griggs A."/>
            <person name="Gujja S."/>
            <person name="Hansen M."/>
            <person name="Howarth C."/>
            <person name="Imamovic A."/>
            <person name="Ireland A."/>
            <person name="Larimer J."/>
            <person name="McCowan C."/>
            <person name="Murphy C."/>
            <person name="Pearson M."/>
            <person name="Poon T.W."/>
            <person name="Priest M."/>
            <person name="Roberts A."/>
            <person name="Saif S."/>
            <person name="Shea T."/>
            <person name="Sisk P."/>
            <person name="Sykes S."/>
            <person name="Wortman J."/>
            <person name="Nusbaum C."/>
            <person name="Birren B."/>
        </authorList>
    </citation>
    <scope>NUCLEOTIDE SEQUENCE [LARGE SCALE GENOMIC DNA]</scope>
    <source>
        <strain evidence="6 7">ATCC 51263</strain>
    </source>
</reference>
<protein>
    <recommendedName>
        <fullName evidence="2">Pyridoxal phosphate homeostasis protein</fullName>
        <shortName evidence="2">PLP homeostasis protein</shortName>
    </recommendedName>
</protein>
<evidence type="ECO:0000256" key="2">
    <source>
        <dbReference type="HAMAP-Rule" id="MF_02087"/>
    </source>
</evidence>
<dbReference type="HAMAP" id="MF_02087">
    <property type="entry name" value="PLP_homeostasis"/>
    <property type="match status" value="1"/>
</dbReference>
<proteinExistence type="inferred from homology"/>
<evidence type="ECO:0000313" key="7">
    <source>
        <dbReference type="Proteomes" id="UP000014113"/>
    </source>
</evidence>
<dbReference type="PROSITE" id="PS01211">
    <property type="entry name" value="UPF0001"/>
    <property type="match status" value="1"/>
</dbReference>
<dbReference type="STRING" id="1121865.OMW_01146"/>
<feature type="domain" description="Alanine racemase N-terminal" evidence="5">
    <location>
        <begin position="19"/>
        <end position="222"/>
    </location>
</feature>
<comment type="caution">
    <text evidence="6">The sequence shown here is derived from an EMBL/GenBank/DDBJ whole genome shotgun (WGS) entry which is preliminary data.</text>
</comment>
<gene>
    <name evidence="6" type="ORF">I568_01766</name>
</gene>
<comment type="function">
    <text evidence="2">Pyridoxal 5'-phosphate (PLP)-binding protein, which is involved in PLP homeostasis.</text>
</comment>
<dbReference type="InterPro" id="IPR029066">
    <property type="entry name" value="PLP-binding_barrel"/>
</dbReference>
<name>S0KBH4_9ENTE</name>
<evidence type="ECO:0000259" key="5">
    <source>
        <dbReference type="Pfam" id="PF01168"/>
    </source>
</evidence>
<accession>S0KBH4</accession>
<evidence type="ECO:0000256" key="1">
    <source>
        <dbReference type="ARBA" id="ARBA00022898"/>
    </source>
</evidence>
<dbReference type="AlphaFoldDB" id="S0KBH4"/>
<dbReference type="PIRSF" id="PIRSF004848">
    <property type="entry name" value="YBL036c_PLPDEIII"/>
    <property type="match status" value="1"/>
</dbReference>
<dbReference type="SUPFAM" id="SSF51419">
    <property type="entry name" value="PLP-binding barrel"/>
    <property type="match status" value="1"/>
</dbReference>
<dbReference type="RefSeq" id="WP_016183288.1">
    <property type="nucleotide sequence ID" value="NZ_JXKI01000001.1"/>
</dbReference>
<organism evidence="6 7">
    <name type="scientific">Enterococcus columbae DSM 7374 = ATCC 51263</name>
    <dbReference type="NCBI Taxonomy" id="1121865"/>
    <lineage>
        <taxon>Bacteria</taxon>
        <taxon>Bacillati</taxon>
        <taxon>Bacillota</taxon>
        <taxon>Bacilli</taxon>
        <taxon>Lactobacillales</taxon>
        <taxon>Enterococcaceae</taxon>
        <taxon>Enterococcus</taxon>
    </lineage>
</organism>
<dbReference type="eggNOG" id="COG0325">
    <property type="taxonomic scope" value="Bacteria"/>
</dbReference>
<comment type="cofactor">
    <cofactor evidence="3">
        <name>pyridoxal 5'-phosphate</name>
        <dbReference type="ChEBI" id="CHEBI:597326"/>
    </cofactor>
</comment>
<comment type="similarity">
    <text evidence="2 4">Belongs to the pyridoxal phosphate-binding protein YggS/PROSC family.</text>
</comment>
<dbReference type="CDD" id="cd00635">
    <property type="entry name" value="PLPDE_III_YBL036c_like"/>
    <property type="match status" value="1"/>
</dbReference>
<evidence type="ECO:0000256" key="3">
    <source>
        <dbReference type="PIRSR" id="PIRSR004848-1"/>
    </source>
</evidence>
<dbReference type="Proteomes" id="UP000014113">
    <property type="component" value="Unassembled WGS sequence"/>
</dbReference>
<dbReference type="InterPro" id="IPR001608">
    <property type="entry name" value="Ala_racemase_N"/>
</dbReference>
<keyword evidence="7" id="KW-1185">Reference proteome</keyword>
<feature type="modified residue" description="N6-(pyridoxal phosphate)lysine" evidence="2 3">
    <location>
        <position position="34"/>
    </location>
</feature>
<sequence>MIQENLAKVQQTIHEACALANRSSDEVTLVAVTKTVDAKVTESLIRLGQLNCAENRVDKFLAKKAQLQAYPEVVWHFIGNLQRRKVKDVINEIDYFHALDSLRLADEIQKRAKKVIKCFVEVNVSGEESKQGIHPDEVESFIRSLAEHTQIQVVGLMTMAPFESTEQEQREIFKKLHLIQRKIANLHLTNAPCLDLSMGMSNDYPVAIGEGATFVRVGTALFR</sequence>
<dbReference type="PATRIC" id="fig|1121865.3.peg.1118"/>
<evidence type="ECO:0000256" key="4">
    <source>
        <dbReference type="RuleBase" id="RU004514"/>
    </source>
</evidence>
<dbReference type="FunFam" id="3.20.20.10:FF:000011">
    <property type="entry name" value="Pyridoxal phosphate homeostasis protein"/>
    <property type="match status" value="1"/>
</dbReference>
<dbReference type="Gene3D" id="3.20.20.10">
    <property type="entry name" value="Alanine racemase"/>
    <property type="match status" value="1"/>
</dbReference>
<dbReference type="PANTHER" id="PTHR10146:SF14">
    <property type="entry name" value="PYRIDOXAL PHOSPHATE HOMEOSTASIS PROTEIN"/>
    <property type="match status" value="1"/>
</dbReference>
<dbReference type="NCBIfam" id="TIGR00044">
    <property type="entry name" value="YggS family pyridoxal phosphate-dependent enzyme"/>
    <property type="match status" value="1"/>
</dbReference>
<dbReference type="Pfam" id="PF01168">
    <property type="entry name" value="Ala_racemase_N"/>
    <property type="match status" value="1"/>
</dbReference>
<dbReference type="EMBL" id="ASWJ01000008">
    <property type="protein sequence ID" value="EOW80589.1"/>
    <property type="molecule type" value="Genomic_DNA"/>
</dbReference>
<dbReference type="GO" id="GO:0030170">
    <property type="term" value="F:pyridoxal phosphate binding"/>
    <property type="evidence" value="ECO:0007669"/>
    <property type="project" value="UniProtKB-UniRule"/>
</dbReference>
<dbReference type="PANTHER" id="PTHR10146">
    <property type="entry name" value="PROLINE SYNTHETASE CO-TRANSCRIBED BACTERIAL HOMOLOG PROTEIN"/>
    <property type="match status" value="1"/>
</dbReference>
<dbReference type="OrthoDB" id="9804072at2"/>
<keyword evidence="1 2" id="KW-0663">Pyridoxal phosphate</keyword>
<dbReference type="InterPro" id="IPR011078">
    <property type="entry name" value="PyrdxlP_homeostasis"/>
</dbReference>
<evidence type="ECO:0000313" key="6">
    <source>
        <dbReference type="EMBL" id="EOW80589.1"/>
    </source>
</evidence>